<dbReference type="GeneID" id="25019631"/>
<reference evidence="2" key="1">
    <citation type="submission" date="2015-01" db="EMBL/GenBank/DDBJ databases">
        <title>The complete mitochonrial genome of Carrhotus xanthogramma.</title>
        <authorList>
            <person name="Li C."/>
            <person name="Wang Z.-L."/>
            <person name="Yu X.-P."/>
        </authorList>
    </citation>
    <scope>NUCLEOTIDE SEQUENCE</scope>
</reference>
<dbReference type="RefSeq" id="YP_009158052.1">
    <property type="nucleotide sequence ID" value="NC_027492.1"/>
</dbReference>
<organism evidence="2">
    <name type="scientific">Carrhotus xanthogramma</name>
    <name type="common">Jumpimg spider</name>
    <dbReference type="NCBI Taxonomy" id="1112393"/>
    <lineage>
        <taxon>Eukaryota</taxon>
        <taxon>Metazoa</taxon>
        <taxon>Ecdysozoa</taxon>
        <taxon>Arthropoda</taxon>
        <taxon>Chelicerata</taxon>
        <taxon>Arachnida</taxon>
        <taxon>Araneae</taxon>
        <taxon>Araneomorphae</taxon>
        <taxon>Entelegynae</taxon>
        <taxon>Dionycha</taxon>
        <taxon>Salticidae</taxon>
        <taxon>Salticinae</taxon>
        <taxon>Salticoida</taxon>
        <taxon>Salticini</taxon>
        <taxon>Carrhotus</taxon>
    </lineage>
</organism>
<dbReference type="EMBL" id="KP402247">
    <property type="protein sequence ID" value="AKH36468.1"/>
    <property type="molecule type" value="Genomic_DNA"/>
</dbReference>
<keyword evidence="1" id="KW-1133">Transmembrane helix</keyword>
<geneLocation type="mitochondrion" evidence="2"/>
<keyword evidence="1" id="KW-0472">Membrane</keyword>
<sequence>MPQLMPLMWINSVLVSLIILVVLMEMYYYSMYNFDELNINEDLMNINFKW</sequence>
<gene>
    <name evidence="2" type="primary">ATP8</name>
</gene>
<dbReference type="CTD" id="4509"/>
<keyword evidence="2" id="KW-0496">Mitochondrion</keyword>
<evidence type="ECO:0000313" key="2">
    <source>
        <dbReference type="EMBL" id="AKH36468.1"/>
    </source>
</evidence>
<feature type="transmembrane region" description="Helical" evidence="1">
    <location>
        <begin position="7"/>
        <end position="29"/>
    </location>
</feature>
<evidence type="ECO:0000256" key="1">
    <source>
        <dbReference type="SAM" id="Phobius"/>
    </source>
</evidence>
<dbReference type="AlphaFoldDB" id="A0A0H3W0W2"/>
<keyword evidence="1" id="KW-0812">Transmembrane</keyword>
<proteinExistence type="predicted"/>
<name>A0A0H3W0W2_CARXA</name>
<protein>
    <submittedName>
        <fullName evidence="2">ATP synthase F0 subunit 8</fullName>
    </submittedName>
</protein>
<accession>A0A0H3W0W2</accession>